<organism evidence="1 2">
    <name type="scientific">Limosilactobacillus ingluviei DSM 15946</name>
    <dbReference type="NCBI Taxonomy" id="1423760"/>
    <lineage>
        <taxon>Bacteria</taxon>
        <taxon>Bacillati</taxon>
        <taxon>Bacillota</taxon>
        <taxon>Bacilli</taxon>
        <taxon>Lactobacillales</taxon>
        <taxon>Lactobacillaceae</taxon>
        <taxon>Limosilactobacillus</taxon>
    </lineage>
</organism>
<protein>
    <submittedName>
        <fullName evidence="1">Uncharacterized protein</fullName>
    </submittedName>
</protein>
<dbReference type="RefSeq" id="WP_056954829.1">
    <property type="nucleotide sequence ID" value="NZ_AZFK01000042.1"/>
</dbReference>
<proteinExistence type="predicted"/>
<dbReference type="AlphaFoldDB" id="A0A0R1UGJ8"/>
<dbReference type="Pfam" id="PF05256">
    <property type="entry name" value="UPF0223"/>
    <property type="match status" value="1"/>
</dbReference>
<evidence type="ECO:0000313" key="1">
    <source>
        <dbReference type="EMBL" id="KRL89730.1"/>
    </source>
</evidence>
<dbReference type="Gene3D" id="1.10.220.80">
    <property type="entry name" value="BH2638-like"/>
    <property type="match status" value="1"/>
</dbReference>
<dbReference type="Proteomes" id="UP000050816">
    <property type="component" value="Unassembled WGS sequence"/>
</dbReference>
<evidence type="ECO:0000313" key="2">
    <source>
        <dbReference type="Proteomes" id="UP000050816"/>
    </source>
</evidence>
<dbReference type="InterPro" id="IPR023324">
    <property type="entry name" value="BH2638-like_sf"/>
</dbReference>
<dbReference type="EMBL" id="AZFK01000042">
    <property type="protein sequence ID" value="KRL89730.1"/>
    <property type="molecule type" value="Genomic_DNA"/>
</dbReference>
<dbReference type="PATRIC" id="fig|1423760.3.peg.1646"/>
<sequence length="94" mass="10258">MEQNYAYPLDPSWSVAEIETVMAFLNTVEAAYEGGVAAAKVQATYQAFKRVVPAKSEEKRLGRDFARASGYQLYEVVQAALANPQGRVALTARG</sequence>
<reference evidence="1 2" key="1">
    <citation type="journal article" date="2015" name="Genome Announc.">
        <title>Expanding the biotechnology potential of lactobacilli through comparative genomics of 213 strains and associated genera.</title>
        <authorList>
            <person name="Sun Z."/>
            <person name="Harris H.M."/>
            <person name="McCann A."/>
            <person name="Guo C."/>
            <person name="Argimon S."/>
            <person name="Zhang W."/>
            <person name="Yang X."/>
            <person name="Jeffery I.B."/>
            <person name="Cooney J.C."/>
            <person name="Kagawa T.F."/>
            <person name="Liu W."/>
            <person name="Song Y."/>
            <person name="Salvetti E."/>
            <person name="Wrobel A."/>
            <person name="Rasinkangas P."/>
            <person name="Parkhill J."/>
            <person name="Rea M.C."/>
            <person name="O'Sullivan O."/>
            <person name="Ritari J."/>
            <person name="Douillard F.P."/>
            <person name="Paul Ross R."/>
            <person name="Yang R."/>
            <person name="Briner A.E."/>
            <person name="Felis G.E."/>
            <person name="de Vos W.M."/>
            <person name="Barrangou R."/>
            <person name="Klaenhammer T.R."/>
            <person name="Caufield P.W."/>
            <person name="Cui Y."/>
            <person name="Zhang H."/>
            <person name="O'Toole P.W."/>
        </authorList>
    </citation>
    <scope>NUCLEOTIDE SEQUENCE [LARGE SCALE GENOMIC DNA]</scope>
    <source>
        <strain evidence="1 2">DSM 15946</strain>
    </source>
</reference>
<dbReference type="PIRSF" id="PIRSF037260">
    <property type="entry name" value="UPF0223"/>
    <property type="match status" value="1"/>
</dbReference>
<name>A0A0R1UGJ8_9LACO</name>
<dbReference type="InterPro" id="IPR007920">
    <property type="entry name" value="UPF0223"/>
</dbReference>
<accession>A0A0R1UGJ8</accession>
<gene>
    <name evidence="1" type="ORF">FC43_GL001573</name>
</gene>
<dbReference type="SUPFAM" id="SSF158504">
    <property type="entry name" value="BH2638-like"/>
    <property type="match status" value="1"/>
</dbReference>
<comment type="caution">
    <text evidence="1">The sequence shown here is derived from an EMBL/GenBank/DDBJ whole genome shotgun (WGS) entry which is preliminary data.</text>
</comment>
<dbReference type="NCBIfam" id="NF003353">
    <property type="entry name" value="PRK04387.1"/>
    <property type="match status" value="1"/>
</dbReference>